<name>A0A8H4IR55_9PEZI</name>
<feature type="compositionally biased region" description="Polar residues" evidence="4">
    <location>
        <begin position="86"/>
        <end position="96"/>
    </location>
</feature>
<feature type="compositionally biased region" description="Basic and acidic residues" evidence="4">
    <location>
        <begin position="696"/>
        <end position="709"/>
    </location>
</feature>
<accession>A0A8H4IR55</accession>
<keyword evidence="2" id="KW-0288">FMN</keyword>
<dbReference type="NCBIfam" id="TIGR00229">
    <property type="entry name" value="sensory_box"/>
    <property type="match status" value="1"/>
</dbReference>
<feature type="compositionally biased region" description="Basic and acidic residues" evidence="4">
    <location>
        <begin position="199"/>
        <end position="208"/>
    </location>
</feature>
<dbReference type="InterPro" id="IPR035965">
    <property type="entry name" value="PAS-like_dom_sf"/>
</dbReference>
<evidence type="ECO:0000313" key="6">
    <source>
        <dbReference type="EMBL" id="KAF4305792.1"/>
    </source>
</evidence>
<dbReference type="PANTHER" id="PTHR47429:SF9">
    <property type="entry name" value="PAS DOMAIN-CONTAINING PROTEIN"/>
    <property type="match status" value="1"/>
</dbReference>
<evidence type="ECO:0000256" key="1">
    <source>
        <dbReference type="ARBA" id="ARBA00022630"/>
    </source>
</evidence>
<dbReference type="SUPFAM" id="SSF55785">
    <property type="entry name" value="PYP-like sensor domain (PAS domain)"/>
    <property type="match status" value="1"/>
</dbReference>
<dbReference type="PROSITE" id="PS50113">
    <property type="entry name" value="PAC"/>
    <property type="match status" value="1"/>
</dbReference>
<dbReference type="GO" id="GO:0005634">
    <property type="term" value="C:nucleus"/>
    <property type="evidence" value="ECO:0007669"/>
    <property type="project" value="TreeGrafter"/>
</dbReference>
<feature type="compositionally biased region" description="Polar residues" evidence="4">
    <location>
        <begin position="176"/>
        <end position="189"/>
    </location>
</feature>
<feature type="compositionally biased region" description="Basic and acidic residues" evidence="4">
    <location>
        <begin position="107"/>
        <end position="118"/>
    </location>
</feature>
<feature type="domain" description="PAC" evidence="5">
    <location>
        <begin position="430"/>
        <end position="484"/>
    </location>
</feature>
<feature type="compositionally biased region" description="Polar residues" evidence="4">
    <location>
        <begin position="802"/>
        <end position="812"/>
    </location>
</feature>
<keyword evidence="1" id="KW-0285">Flavoprotein</keyword>
<protein>
    <submittedName>
        <fullName evidence="6">White collar protein</fullName>
    </submittedName>
</protein>
<dbReference type="Gene3D" id="3.30.450.20">
    <property type="entry name" value="PAS domain"/>
    <property type="match status" value="1"/>
</dbReference>
<feature type="compositionally biased region" description="Polar residues" evidence="4">
    <location>
        <begin position="139"/>
        <end position="155"/>
    </location>
</feature>
<dbReference type="EMBL" id="WWBZ02000040">
    <property type="protein sequence ID" value="KAF4305792.1"/>
    <property type="molecule type" value="Genomic_DNA"/>
</dbReference>
<dbReference type="Proteomes" id="UP000572817">
    <property type="component" value="Unassembled WGS sequence"/>
</dbReference>
<feature type="region of interest" description="Disordered" evidence="4">
    <location>
        <begin position="688"/>
        <end position="812"/>
    </location>
</feature>
<dbReference type="Pfam" id="PF13426">
    <property type="entry name" value="PAS_9"/>
    <property type="match status" value="1"/>
</dbReference>
<dbReference type="InterPro" id="IPR000014">
    <property type="entry name" value="PAS"/>
</dbReference>
<feature type="compositionally biased region" description="Basic and acidic residues" evidence="4">
    <location>
        <begin position="72"/>
        <end position="81"/>
    </location>
</feature>
<sequence length="812" mass="90721">MASLQPFRRFKTKANSAHDIYSSQADSLPAEARRSTTSMTSADDGRPNTAFRQDPSTHKRVANDSQPVAVDFQDRHHDKNTARRPPQNSDLPQATVSSSFEMSSDEEDHHSAPPDIRKRAIHIPVRTTSMEGAKRNFSRPKSQDYSASFASQRSIPPTPESHDRGSGGSAGKSSADSVMSYETNATSIGTIPPLQTKGASEENDRLEPLEEDDPGCFDLVAPAENENDFSLEKRSEKIFSREHLQAIFSDPALLNKFTSFLSAYRPKSIPLLIYYLDALKALRAINYANAVAEALEPIDNLEFTSHPARPTINSVLEEKAQRAFDQLVRDDLPAYVSHIWVQVVSMSIQMRITGTLPPHLRETSEGLAETFCLTDPSRKDNPIIFASEEFHRTTQYGVSYAIGRNCRFLQGPRTNEACVQRLSQALKEGKEISEVLLNYRRDGSTFMNLLMMAPLMDNKGKVRYFIGSQVDVSGLAKECADLPALKRMLAREGEIPIEDAENHKEEEKDEFQTLCEMFNQHEVETVRKTGGRMHREQVEDDDAASTFHQPRLLLKDASPPLGAHSEVFGKVKNNGKLAGIYSHYLLVRPYPSLRILFTSPSLRVPGILQSGFMDRIGGSSRVREELEQAMAVGRGVTAKVRWLTSSRPDDEGRSRWIHCTPLLGQNGSVGVWMVVLVDDHGGMASRRWRAAPPVSREIRSRRGHAEDRNTNGANRSELRSPEGLVPPARSRKNIAPIETKGHSKFDRTLTEEEFDRQMVERDRFLGLASPRSPRSPHSPRSPRSPQVYVDRMGNASPRPPGSASNSLDSFRI</sequence>
<evidence type="ECO:0000313" key="7">
    <source>
        <dbReference type="Proteomes" id="UP000572817"/>
    </source>
</evidence>
<feature type="compositionally biased region" description="Basic and acidic residues" evidence="4">
    <location>
        <begin position="739"/>
        <end position="764"/>
    </location>
</feature>
<comment type="caution">
    <text evidence="6">The sequence shown here is derived from an EMBL/GenBank/DDBJ whole genome shotgun (WGS) entry which is preliminary data.</text>
</comment>
<keyword evidence="3" id="KW-0157">Chromophore</keyword>
<dbReference type="OrthoDB" id="447251at2759"/>
<dbReference type="PANTHER" id="PTHR47429">
    <property type="entry name" value="PROTEIN TWIN LOV 1"/>
    <property type="match status" value="1"/>
</dbReference>
<evidence type="ECO:0000256" key="2">
    <source>
        <dbReference type="ARBA" id="ARBA00022643"/>
    </source>
</evidence>
<proteinExistence type="predicted"/>
<gene>
    <name evidence="6" type="ORF">GTA08_BOTSDO06261</name>
</gene>
<organism evidence="6 7">
    <name type="scientific">Botryosphaeria dothidea</name>
    <dbReference type="NCBI Taxonomy" id="55169"/>
    <lineage>
        <taxon>Eukaryota</taxon>
        <taxon>Fungi</taxon>
        <taxon>Dikarya</taxon>
        <taxon>Ascomycota</taxon>
        <taxon>Pezizomycotina</taxon>
        <taxon>Dothideomycetes</taxon>
        <taxon>Dothideomycetes incertae sedis</taxon>
        <taxon>Botryosphaeriales</taxon>
        <taxon>Botryosphaeriaceae</taxon>
        <taxon>Botryosphaeria</taxon>
    </lineage>
</organism>
<evidence type="ECO:0000256" key="3">
    <source>
        <dbReference type="ARBA" id="ARBA00022991"/>
    </source>
</evidence>
<reference evidence="6" key="1">
    <citation type="submission" date="2020-04" db="EMBL/GenBank/DDBJ databases">
        <title>Genome Assembly and Annotation of Botryosphaeria dothidea sdau 11-99, a Latent Pathogen of Apple Fruit Ring Rot in China.</title>
        <authorList>
            <person name="Yu C."/>
            <person name="Diao Y."/>
            <person name="Lu Q."/>
            <person name="Zhao J."/>
            <person name="Cui S."/>
            <person name="Peng C."/>
            <person name="He B."/>
            <person name="Liu H."/>
        </authorList>
    </citation>
    <scope>NUCLEOTIDE SEQUENCE [LARGE SCALE GENOMIC DNA]</scope>
    <source>
        <strain evidence="6">Sdau11-99</strain>
    </source>
</reference>
<keyword evidence="7" id="KW-1185">Reference proteome</keyword>
<feature type="region of interest" description="Disordered" evidence="4">
    <location>
        <begin position="1"/>
        <end position="208"/>
    </location>
</feature>
<dbReference type="CDD" id="cd00130">
    <property type="entry name" value="PAS"/>
    <property type="match status" value="1"/>
</dbReference>
<dbReference type="AlphaFoldDB" id="A0A8H4IR55"/>
<evidence type="ECO:0000259" key="5">
    <source>
        <dbReference type="PROSITE" id="PS50113"/>
    </source>
</evidence>
<evidence type="ECO:0000256" key="4">
    <source>
        <dbReference type="SAM" id="MobiDB-lite"/>
    </source>
</evidence>
<dbReference type="InterPro" id="IPR000700">
    <property type="entry name" value="PAS-assoc_C"/>
</dbReference>